<evidence type="ECO:0000256" key="1">
    <source>
        <dbReference type="SAM" id="MobiDB-lite"/>
    </source>
</evidence>
<evidence type="ECO:0000313" key="2">
    <source>
        <dbReference type="EMBL" id="SAK66038.1"/>
    </source>
</evidence>
<feature type="compositionally biased region" description="Polar residues" evidence="1">
    <location>
        <begin position="46"/>
        <end position="65"/>
    </location>
</feature>
<sequence length="401" mass="45428">MEKTFNQEAEASQRHASRQTEIPPECHVDTLTSEAETFSHGPTVDATDSFSDTQARSTGNTTPSRRVSRGLTAEISPKELRGIEWERALIALNRFRVIRALDIAAICYPERPFKTALSAAQRTMRSLRKAGFINTKKTDRHQTINGLTVRGARWLDEQGVNNVSASGRRVASMSNPEHRLWMNFIVACCEVRGLQASTESELLEQLSQENLISGNAPQGLLTVHAGDEQRRLRPDAIAIERDGLTWFEIDNTKRGSDRRVSLRLLAGRVGAPLENRAYLRRVVVLARGEQRLRDALTVLRNRVRDTTQASLTTESARRFVEVEEGMFEVWAMRYSEAKAQYFDICVGHVIVQQLPVWLPSYRSGTQSDNIFLGWFDENYLPYRRPRGSSWGKRPNSPFITP</sequence>
<reference evidence="2" key="1">
    <citation type="submission" date="2016-01" db="EMBL/GenBank/DDBJ databases">
        <authorList>
            <person name="Peeters C."/>
        </authorList>
    </citation>
    <scope>NUCLEOTIDE SEQUENCE</scope>
    <source>
        <strain evidence="2">LMG 29321</strain>
    </source>
</reference>
<protein>
    <submittedName>
        <fullName evidence="2">Uncharacterized protein</fullName>
    </submittedName>
</protein>
<dbReference type="EMBL" id="FCOX02000009">
    <property type="protein sequence ID" value="SAK66038.1"/>
    <property type="molecule type" value="Genomic_DNA"/>
</dbReference>
<organism evidence="2 3">
    <name type="scientific">Caballeronia calidae</name>
    <dbReference type="NCBI Taxonomy" id="1777139"/>
    <lineage>
        <taxon>Bacteria</taxon>
        <taxon>Pseudomonadati</taxon>
        <taxon>Pseudomonadota</taxon>
        <taxon>Betaproteobacteria</taxon>
        <taxon>Burkholderiales</taxon>
        <taxon>Burkholderiaceae</taxon>
        <taxon>Caballeronia</taxon>
    </lineage>
</organism>
<name>A0A158B7H8_9BURK</name>
<feature type="region of interest" description="Disordered" evidence="1">
    <location>
        <begin position="1"/>
        <end position="70"/>
    </location>
</feature>
<comment type="caution">
    <text evidence="2">The sequence shown here is derived from an EMBL/GenBank/DDBJ whole genome shotgun (WGS) entry which is preliminary data.</text>
</comment>
<dbReference type="Proteomes" id="UP000071859">
    <property type="component" value="Unassembled WGS sequence"/>
</dbReference>
<accession>A0A158B7H8</accession>
<dbReference type="AlphaFoldDB" id="A0A158B7H8"/>
<feature type="compositionally biased region" description="Polar residues" evidence="1">
    <location>
        <begin position="1"/>
        <end position="10"/>
    </location>
</feature>
<keyword evidence="3" id="KW-1185">Reference proteome</keyword>
<gene>
    <name evidence="2" type="ORF">AWB78_02378</name>
</gene>
<evidence type="ECO:0000313" key="3">
    <source>
        <dbReference type="Proteomes" id="UP000071859"/>
    </source>
</evidence>
<proteinExistence type="predicted"/>